<dbReference type="PROSITE" id="PS50983">
    <property type="entry name" value="FE_B12_PBP"/>
    <property type="match status" value="1"/>
</dbReference>
<dbReference type="SUPFAM" id="SSF53807">
    <property type="entry name" value="Helical backbone' metal receptor"/>
    <property type="match status" value="1"/>
</dbReference>
<dbReference type="AlphaFoldDB" id="A0AB35C458"/>
<evidence type="ECO:0000256" key="1">
    <source>
        <dbReference type="ARBA" id="ARBA00022729"/>
    </source>
</evidence>
<dbReference type="InterPro" id="IPR002491">
    <property type="entry name" value="ABC_transptr_periplasmic_BD"/>
</dbReference>
<feature type="domain" description="Fe/B12 periplasmic-binding" evidence="2">
    <location>
        <begin position="27"/>
        <end position="285"/>
    </location>
</feature>
<evidence type="ECO:0000259" key="2">
    <source>
        <dbReference type="PROSITE" id="PS50983"/>
    </source>
</evidence>
<dbReference type="Pfam" id="PF01497">
    <property type="entry name" value="Peripla_BP_2"/>
    <property type="match status" value="1"/>
</dbReference>
<comment type="caution">
    <text evidence="3">The sequence shown here is derived from an EMBL/GenBank/DDBJ whole genome shotgun (WGS) entry which is preliminary data.</text>
</comment>
<dbReference type="InterPro" id="IPR054828">
    <property type="entry name" value="Vit_B12_bind_prot"/>
</dbReference>
<gene>
    <name evidence="3" type="ORF">J7561_08830</name>
</gene>
<evidence type="ECO:0000313" key="3">
    <source>
        <dbReference type="EMBL" id="MBS7825303.1"/>
    </source>
</evidence>
<proteinExistence type="predicted"/>
<protein>
    <submittedName>
        <fullName evidence="3">ABC transporter substrate-binding protein</fullName>
    </submittedName>
</protein>
<dbReference type="PANTHER" id="PTHR30535">
    <property type="entry name" value="VITAMIN B12-BINDING PROTEIN"/>
    <property type="match status" value="1"/>
</dbReference>
<dbReference type="NCBIfam" id="NF038402">
    <property type="entry name" value="TroA_like"/>
    <property type="match status" value="1"/>
</dbReference>
<dbReference type="Gene3D" id="3.40.50.1980">
    <property type="entry name" value="Nitrogenase molybdenum iron protein domain"/>
    <property type="match status" value="2"/>
</dbReference>
<sequence length="285" mass="31232">MKHWRSFGLLALSLNITYADVSERCTRIVSLSPTITDTLLSLGLANNIVGGTRYDLTPKDQPIANIGGTLDPNYEAILRLSPSIVFSELSDDSPQSLKLAALHLPTEHLSFRGLNEVRASTLAIGEICGIHEAAENKVNELDQALNEQKSPPHRTLIFYTYQGQAPNALPTQAVGPSFHEELMHALGWQNAYQGALNAPMLSTESVLQLHPDLIVLMKGDVGTDYDPAHTITIERISPTWRALDAVPALQNQQVFEMTGNATFMASPDGIIATLKAWRIISERIK</sequence>
<evidence type="ECO:0000313" key="4">
    <source>
        <dbReference type="Proteomes" id="UP000680020"/>
    </source>
</evidence>
<name>A0AB35C458_9GAMM</name>
<dbReference type="InterPro" id="IPR050902">
    <property type="entry name" value="ABC_Transporter_SBP"/>
</dbReference>
<reference evidence="3" key="1">
    <citation type="submission" date="2021-03" db="EMBL/GenBank/DDBJ databases">
        <title>Identification and antibiotic profiling of Wohlfahrtiimonas chitiniclastica, an underestimated human pathogen.</title>
        <authorList>
            <person name="Kopf A."/>
            <person name="Bunk B."/>
            <person name="Coldewey S."/>
            <person name="Gunzer F."/>
            <person name="Riedel T."/>
            <person name="Schroettner P."/>
        </authorList>
    </citation>
    <scope>NUCLEOTIDE SEQUENCE</scope>
    <source>
        <strain evidence="3">DSM 100917</strain>
    </source>
</reference>
<organism evidence="3 4">
    <name type="scientific">Wohlfahrtiimonas chitiniclastica</name>
    <dbReference type="NCBI Taxonomy" id="400946"/>
    <lineage>
        <taxon>Bacteria</taxon>
        <taxon>Pseudomonadati</taxon>
        <taxon>Pseudomonadota</taxon>
        <taxon>Gammaproteobacteria</taxon>
        <taxon>Cardiobacteriales</taxon>
        <taxon>Ignatzschineriaceae</taxon>
        <taxon>Wohlfahrtiimonas</taxon>
    </lineage>
</organism>
<keyword evidence="1" id="KW-0732">Signal</keyword>
<dbReference type="PANTHER" id="PTHR30535:SF34">
    <property type="entry name" value="MOLYBDATE-BINDING PROTEIN MOLA"/>
    <property type="match status" value="1"/>
</dbReference>
<dbReference type="RefSeq" id="WP_213403152.1">
    <property type="nucleotide sequence ID" value="NZ_JAGIBT010000012.1"/>
</dbReference>
<accession>A0AB35C458</accession>
<dbReference type="EMBL" id="JAGIBU010000010">
    <property type="protein sequence ID" value="MBS7825303.1"/>
    <property type="molecule type" value="Genomic_DNA"/>
</dbReference>
<dbReference type="Proteomes" id="UP000680020">
    <property type="component" value="Unassembled WGS sequence"/>
</dbReference>